<feature type="compositionally biased region" description="Basic and acidic residues" evidence="1">
    <location>
        <begin position="81"/>
        <end position="91"/>
    </location>
</feature>
<dbReference type="AlphaFoldDB" id="A0A158L6S7"/>
<evidence type="ECO:0000256" key="1">
    <source>
        <dbReference type="SAM" id="MobiDB-lite"/>
    </source>
</evidence>
<keyword evidence="3" id="KW-1185">Reference proteome</keyword>
<accession>A0A158L6S7</accession>
<feature type="compositionally biased region" description="Basic residues" evidence="1">
    <location>
        <begin position="222"/>
        <end position="231"/>
    </location>
</feature>
<protein>
    <submittedName>
        <fullName evidence="2">Uncharacterized protein</fullName>
    </submittedName>
</protein>
<proteinExistence type="predicted"/>
<name>A0A158L6S7_9BURK</name>
<gene>
    <name evidence="2" type="ORF">AWB74_08856</name>
</gene>
<evidence type="ECO:0000313" key="3">
    <source>
        <dbReference type="Proteomes" id="UP000055019"/>
    </source>
</evidence>
<comment type="caution">
    <text evidence="2">The sequence shown here is derived from an EMBL/GenBank/DDBJ whole genome shotgun (WGS) entry which is preliminary data.</text>
</comment>
<evidence type="ECO:0000313" key="2">
    <source>
        <dbReference type="EMBL" id="SAL89005.1"/>
    </source>
</evidence>
<reference evidence="2" key="1">
    <citation type="submission" date="2016-01" db="EMBL/GenBank/DDBJ databases">
        <authorList>
            <person name="Peeters C."/>
        </authorList>
    </citation>
    <scope>NUCLEOTIDE SEQUENCE [LARGE SCALE GENOMIC DNA]</scope>
    <source>
        <strain evidence="2">LMG 29317</strain>
    </source>
</reference>
<organism evidence="2 3">
    <name type="scientific">Caballeronia arvi</name>
    <dbReference type="NCBI Taxonomy" id="1777135"/>
    <lineage>
        <taxon>Bacteria</taxon>
        <taxon>Pseudomonadati</taxon>
        <taxon>Pseudomonadota</taxon>
        <taxon>Betaproteobacteria</taxon>
        <taxon>Burkholderiales</taxon>
        <taxon>Burkholderiaceae</taxon>
        <taxon>Caballeronia</taxon>
    </lineage>
</organism>
<feature type="region of interest" description="Disordered" evidence="1">
    <location>
        <begin position="78"/>
        <end position="130"/>
    </location>
</feature>
<feature type="region of interest" description="Disordered" evidence="1">
    <location>
        <begin position="171"/>
        <end position="231"/>
    </location>
</feature>
<dbReference type="EMBL" id="FCOM02000262">
    <property type="protein sequence ID" value="SAL89005.1"/>
    <property type="molecule type" value="Genomic_DNA"/>
</dbReference>
<feature type="compositionally biased region" description="Basic and acidic residues" evidence="1">
    <location>
        <begin position="171"/>
        <end position="215"/>
    </location>
</feature>
<sequence length="231" mass="27023">MDPHNKADDHRRDSGECDRRIAHQWTAAKNGQRIRHDAHRGQHDCIDPWMRKHPEHVLPQQRSPAVEHIKEVCSEPAIEPQHQERQAHGGYREQIAARSGQRAPDQHRHAINGHAGRPHAGQRRDKVCGSDRGRYAEQHHAERVDINVWARVESKSRERHIVEPARVRRLSERKARVEQNASEQEHPIRKGIEPWKRHVARAEDERPQVVREPGKHWQGIQKNHRYAVHGE</sequence>
<dbReference type="Proteomes" id="UP000055019">
    <property type="component" value="Unassembled WGS sequence"/>
</dbReference>